<dbReference type="Proteomes" id="UP000029867">
    <property type="component" value="Unassembled WGS sequence"/>
</dbReference>
<dbReference type="GO" id="GO:0006900">
    <property type="term" value="P:vesicle budding from membrane"/>
    <property type="evidence" value="ECO:0007669"/>
    <property type="project" value="TreeGrafter"/>
</dbReference>
<evidence type="ECO:0000259" key="5">
    <source>
        <dbReference type="Pfam" id="PF05764"/>
    </source>
</evidence>
<feature type="region of interest" description="Disordered" evidence="4">
    <location>
        <begin position="412"/>
        <end position="454"/>
    </location>
</feature>
<proteinExistence type="inferred from homology"/>
<accession>A0A099NWL7</accession>
<organism evidence="6 7">
    <name type="scientific">Pichia kudriavzevii</name>
    <name type="common">Yeast</name>
    <name type="synonym">Issatchenkia orientalis</name>
    <dbReference type="NCBI Taxonomy" id="4909"/>
    <lineage>
        <taxon>Eukaryota</taxon>
        <taxon>Fungi</taxon>
        <taxon>Dikarya</taxon>
        <taxon>Ascomycota</taxon>
        <taxon>Saccharomycotina</taxon>
        <taxon>Pichiomycetes</taxon>
        <taxon>Pichiales</taxon>
        <taxon>Pichiaceae</taxon>
        <taxon>Pichia</taxon>
    </lineage>
</organism>
<dbReference type="EMBL" id="JQFK01000080">
    <property type="protein sequence ID" value="KGK36337.1"/>
    <property type="molecule type" value="Genomic_DNA"/>
</dbReference>
<dbReference type="Pfam" id="PF03357">
    <property type="entry name" value="Snf7"/>
    <property type="match status" value="1"/>
</dbReference>
<reference evidence="7" key="1">
    <citation type="journal article" date="2014" name="Microb. Cell Fact.">
        <title>Exploiting Issatchenkia orientalis SD108 for succinic acid production.</title>
        <authorList>
            <person name="Xiao H."/>
            <person name="Shao Z."/>
            <person name="Jiang Y."/>
            <person name="Dole S."/>
            <person name="Zhao H."/>
        </authorList>
    </citation>
    <scope>NUCLEOTIDE SEQUENCE [LARGE SCALE GENOMIC DNA]</scope>
    <source>
        <strain evidence="7">SD108</strain>
    </source>
</reference>
<feature type="compositionally biased region" description="Polar residues" evidence="4">
    <location>
        <begin position="106"/>
        <end position="117"/>
    </location>
</feature>
<dbReference type="Pfam" id="PF05764">
    <property type="entry name" value="YL1"/>
    <property type="match status" value="1"/>
</dbReference>
<feature type="domain" description="Vps72/YL1 N-terminal" evidence="5">
    <location>
        <begin position="21"/>
        <end position="229"/>
    </location>
</feature>
<keyword evidence="2 3" id="KW-0175">Coiled coil</keyword>
<dbReference type="VEuPathDB" id="FungiDB:C5L36_0C07570"/>
<feature type="region of interest" description="Disordered" evidence="4">
    <location>
        <begin position="37"/>
        <end position="235"/>
    </location>
</feature>
<comment type="similarity">
    <text evidence="1">Belongs to the SNF7 family.</text>
</comment>
<feature type="compositionally biased region" description="Acidic residues" evidence="4">
    <location>
        <begin position="48"/>
        <end position="65"/>
    </location>
</feature>
<dbReference type="PANTHER" id="PTHR22761:SF12">
    <property type="entry name" value="CHARGED MULTIVESICULAR BODY PROTEIN 5"/>
    <property type="match status" value="1"/>
</dbReference>
<feature type="compositionally biased region" description="Basic and acidic residues" evidence="4">
    <location>
        <begin position="83"/>
        <end position="105"/>
    </location>
</feature>
<sequence>MPSDNSSSESEPEFESIIATRARRSNAGSRLRQLLDLEETNAGTVPSNDDDENVNLLFEEDEDDREFQISGSDEDNDEGTNSESEKPRRKEDRSTIKSRAIEKKNYGSSRIETNGIDNDNDLISGGKFDVNSDDDNDEARVNSDEMLSESDMSSSDTDEEEGERELQKQERLRKRRKNQQGIPGILKKTKTAASTKPKKFIKEVEPAKSHKNTLFQNVPIAPTQRRHSSPKPSYRKQMNRLFGTKNKAPKPTLDDAIGSIDGRVATLDEKIKKVNAELSGYQSKLSKMREGAGKSALKQRAIKSLRQRKQLESQRDQLMSQSWNISQAQMTTENLKNTMITVDAMRQTNKELRKTYGKIDVDKLEDLQDEMMDLIEQSNDIQSALGRSYDVPDDISESELDAELEALGEELELEEEMGPEAVPSYLDATPSVEMPSLNEQEPAKEEVQDSVPAQ</sequence>
<dbReference type="HOGENOM" id="CLU_602779_0_0_1"/>
<evidence type="ECO:0000313" key="7">
    <source>
        <dbReference type="Proteomes" id="UP000029867"/>
    </source>
</evidence>
<evidence type="ECO:0000256" key="4">
    <source>
        <dbReference type="SAM" id="MobiDB-lite"/>
    </source>
</evidence>
<dbReference type="eggNOG" id="KOG1655">
    <property type="taxonomic scope" value="Eukaryota"/>
</dbReference>
<evidence type="ECO:0000256" key="3">
    <source>
        <dbReference type="SAM" id="Coils"/>
    </source>
</evidence>
<feature type="compositionally biased region" description="Basic residues" evidence="4">
    <location>
        <begin position="224"/>
        <end position="235"/>
    </location>
</feature>
<protein>
    <recommendedName>
        <fullName evidence="5">Vps72/YL1 N-terminal domain-containing protein</fullName>
    </recommendedName>
</protein>
<dbReference type="GO" id="GO:0032511">
    <property type="term" value="P:late endosome to vacuole transport via multivesicular body sorting pathway"/>
    <property type="evidence" value="ECO:0007669"/>
    <property type="project" value="TreeGrafter"/>
</dbReference>
<gene>
    <name evidence="6" type="ORF">JL09_g4507</name>
</gene>
<dbReference type="GO" id="GO:0005771">
    <property type="term" value="C:multivesicular body"/>
    <property type="evidence" value="ECO:0007669"/>
    <property type="project" value="TreeGrafter"/>
</dbReference>
<dbReference type="InterPro" id="IPR046757">
    <property type="entry name" value="YL1_N"/>
</dbReference>
<name>A0A099NWL7_PICKU</name>
<dbReference type="AlphaFoldDB" id="A0A099NWL7"/>
<dbReference type="PANTHER" id="PTHR22761">
    <property type="entry name" value="CHARGED MULTIVESICULAR BODY PROTEIN"/>
    <property type="match status" value="1"/>
</dbReference>
<feature type="coiled-coil region" evidence="3">
    <location>
        <begin position="264"/>
        <end position="321"/>
    </location>
</feature>
<dbReference type="VEuPathDB" id="FungiDB:C5L36_0C07590"/>
<comment type="caution">
    <text evidence="6">The sequence shown here is derived from an EMBL/GenBank/DDBJ whole genome shotgun (WGS) entry which is preliminary data.</text>
</comment>
<evidence type="ECO:0000256" key="2">
    <source>
        <dbReference type="ARBA" id="ARBA00023054"/>
    </source>
</evidence>
<dbReference type="InterPro" id="IPR005024">
    <property type="entry name" value="Snf7_fam"/>
</dbReference>
<evidence type="ECO:0000313" key="6">
    <source>
        <dbReference type="EMBL" id="KGK36337.1"/>
    </source>
</evidence>
<evidence type="ECO:0000256" key="1">
    <source>
        <dbReference type="ARBA" id="ARBA00006190"/>
    </source>
</evidence>
<dbReference type="Gene3D" id="6.10.250.1710">
    <property type="match status" value="1"/>
</dbReference>